<keyword evidence="2" id="KW-1185">Reference proteome</keyword>
<proteinExistence type="predicted"/>
<dbReference type="EMBL" id="JBBXMP010000029">
    <property type="protein sequence ID" value="KAL0067065.1"/>
    <property type="molecule type" value="Genomic_DNA"/>
</dbReference>
<evidence type="ECO:0000313" key="2">
    <source>
        <dbReference type="Proteomes" id="UP001437256"/>
    </source>
</evidence>
<accession>A0ABR2ZZC9</accession>
<organism evidence="1 2">
    <name type="scientific">Marasmius tenuissimus</name>
    <dbReference type="NCBI Taxonomy" id="585030"/>
    <lineage>
        <taxon>Eukaryota</taxon>
        <taxon>Fungi</taxon>
        <taxon>Dikarya</taxon>
        <taxon>Basidiomycota</taxon>
        <taxon>Agaricomycotina</taxon>
        <taxon>Agaricomycetes</taxon>
        <taxon>Agaricomycetidae</taxon>
        <taxon>Agaricales</taxon>
        <taxon>Marasmiineae</taxon>
        <taxon>Marasmiaceae</taxon>
        <taxon>Marasmius</taxon>
    </lineage>
</organism>
<comment type="caution">
    <text evidence="1">The sequence shown here is derived from an EMBL/GenBank/DDBJ whole genome shotgun (WGS) entry which is preliminary data.</text>
</comment>
<sequence>MFSFEGPPRPSLAETLAIVDEAHNLETLHLERIRSDELEDFTGTICDLPSSTPHSNRSTLKHLRLLHLAGGLDCTHILDYLSFPSSTSVDIDRTGVPVPPALHQSTSSALSQLFLSSPIKSLMLDEELVDGSMRDLAYCNELGLAEFRFQRSDIHYRREREPPRLRIDFSADLEYRSSSMKSMYECMPLSHLSTLHLGYVETWVPNLKGHIKESFGRLSELHTVSVWGTSMAYDMIPIFGQTAGYDQQAAGPTVLYFPALRKLWLDMWEEKWDPSEGSDEESPDLLEQLLGVLSTRKRCGCGMENLVLLDHDEEEVSVQGVDRMREVVENVEVYPYRSFLNSGSDTE</sequence>
<reference evidence="1 2" key="1">
    <citation type="submission" date="2024-05" db="EMBL/GenBank/DDBJ databases">
        <title>A draft genome resource for the thread blight pathogen Marasmius tenuissimus strain MS-2.</title>
        <authorList>
            <person name="Yulfo-Soto G.E."/>
            <person name="Baruah I.K."/>
            <person name="Amoako-Attah I."/>
            <person name="Bukari Y."/>
            <person name="Meinhardt L.W."/>
            <person name="Bailey B.A."/>
            <person name="Cohen S.P."/>
        </authorList>
    </citation>
    <scope>NUCLEOTIDE SEQUENCE [LARGE SCALE GENOMIC DNA]</scope>
    <source>
        <strain evidence="1 2">MS-2</strain>
    </source>
</reference>
<evidence type="ECO:0000313" key="1">
    <source>
        <dbReference type="EMBL" id="KAL0067065.1"/>
    </source>
</evidence>
<protein>
    <submittedName>
        <fullName evidence="1">Uncharacterized protein</fullName>
    </submittedName>
</protein>
<gene>
    <name evidence="1" type="ORF">AAF712_005852</name>
</gene>
<dbReference type="Proteomes" id="UP001437256">
    <property type="component" value="Unassembled WGS sequence"/>
</dbReference>
<name>A0ABR2ZZC9_9AGAR</name>